<organism evidence="1">
    <name type="scientific">Rhizophora mucronata</name>
    <name type="common">Asiatic mangrove</name>
    <dbReference type="NCBI Taxonomy" id="61149"/>
    <lineage>
        <taxon>Eukaryota</taxon>
        <taxon>Viridiplantae</taxon>
        <taxon>Streptophyta</taxon>
        <taxon>Embryophyta</taxon>
        <taxon>Tracheophyta</taxon>
        <taxon>Spermatophyta</taxon>
        <taxon>Magnoliopsida</taxon>
        <taxon>eudicotyledons</taxon>
        <taxon>Gunneridae</taxon>
        <taxon>Pentapetalae</taxon>
        <taxon>rosids</taxon>
        <taxon>fabids</taxon>
        <taxon>Malpighiales</taxon>
        <taxon>Rhizophoraceae</taxon>
        <taxon>Rhizophora</taxon>
    </lineage>
</organism>
<proteinExistence type="predicted"/>
<evidence type="ECO:0000313" key="1">
    <source>
        <dbReference type="EMBL" id="MBW99421.1"/>
    </source>
</evidence>
<sequence>MYLRKISSMLNPVFFSSSFRAEYCNASSPFSSNSSMDLHSLAFLLTSILRLCLGDENFLTVLTKATTNVKPAYARGRVRIQGKELWPTLGPGIAWVTEPVNSTRSSAFS</sequence>
<dbReference type="AlphaFoldDB" id="A0A2P2K127"/>
<reference evidence="1" key="1">
    <citation type="submission" date="2018-02" db="EMBL/GenBank/DDBJ databases">
        <title>Rhizophora mucronata_Transcriptome.</title>
        <authorList>
            <person name="Meera S.P."/>
            <person name="Sreeshan A."/>
            <person name="Augustine A."/>
        </authorList>
    </citation>
    <scope>NUCLEOTIDE SEQUENCE</scope>
    <source>
        <tissue evidence="1">Leaf</tissue>
    </source>
</reference>
<protein>
    <submittedName>
        <fullName evidence="1">Uncharacterized protein</fullName>
    </submittedName>
</protein>
<accession>A0A2P2K127</accession>
<name>A0A2P2K127_RHIMU</name>
<dbReference type="EMBL" id="GGEC01018938">
    <property type="protein sequence ID" value="MBW99421.1"/>
    <property type="molecule type" value="Transcribed_RNA"/>
</dbReference>